<dbReference type="Gene3D" id="2.40.160.20">
    <property type="match status" value="1"/>
</dbReference>
<dbReference type="EMBL" id="JACHWY010000003">
    <property type="protein sequence ID" value="MBB3048303.1"/>
    <property type="molecule type" value="Genomic_DNA"/>
</dbReference>
<dbReference type="Pfam" id="PF13505">
    <property type="entry name" value="OMP_b-brl"/>
    <property type="match status" value="1"/>
</dbReference>
<evidence type="ECO:0000313" key="5">
    <source>
        <dbReference type="Proteomes" id="UP000537130"/>
    </source>
</evidence>
<evidence type="ECO:0000259" key="3">
    <source>
        <dbReference type="Pfam" id="PF13505"/>
    </source>
</evidence>
<reference evidence="4 5" key="1">
    <citation type="submission" date="2020-08" db="EMBL/GenBank/DDBJ databases">
        <title>Genomic Encyclopedia of Type Strains, Phase III (KMG-III): the genomes of soil and plant-associated and newly described type strains.</title>
        <authorList>
            <person name="Whitman W."/>
        </authorList>
    </citation>
    <scope>NUCLEOTIDE SEQUENCE [LARGE SCALE GENOMIC DNA]</scope>
    <source>
        <strain evidence="4 5">CECT 8654</strain>
    </source>
</reference>
<proteinExistence type="predicted"/>
<dbReference type="AlphaFoldDB" id="A0A7W4Z6I5"/>
<keyword evidence="5" id="KW-1185">Reference proteome</keyword>
<dbReference type="InterPro" id="IPR011250">
    <property type="entry name" value="OMP/PagP_B-barrel"/>
</dbReference>
<feature type="signal peptide" evidence="2">
    <location>
        <begin position="1"/>
        <end position="20"/>
    </location>
</feature>
<gene>
    <name evidence="4" type="ORF">FHR99_002577</name>
</gene>
<name>A0A7W4Z6I5_9GAMM</name>
<feature type="chain" id="PRO_5031277836" description="Outer membrane protein beta-barrel domain-containing protein" evidence="2">
    <location>
        <begin position="21"/>
        <end position="194"/>
    </location>
</feature>
<dbReference type="RefSeq" id="WP_183411095.1">
    <property type="nucleotide sequence ID" value="NZ_JACHWY010000003.1"/>
</dbReference>
<evidence type="ECO:0000256" key="1">
    <source>
        <dbReference type="ARBA" id="ARBA00022729"/>
    </source>
</evidence>
<feature type="domain" description="Outer membrane protein beta-barrel" evidence="3">
    <location>
        <begin position="10"/>
        <end position="190"/>
    </location>
</feature>
<dbReference type="InterPro" id="IPR027385">
    <property type="entry name" value="Beta-barrel_OMP"/>
</dbReference>
<comment type="caution">
    <text evidence="4">The sequence shown here is derived from an EMBL/GenBank/DDBJ whole genome shotgun (WGS) entry which is preliminary data.</text>
</comment>
<sequence length="194" mass="21201">MNRILLIGALCPLLSSLSLADHYRSPTLNFHVDVGQARQDIDPADFPPGTDIDDQDIAFRGGVGFHSGLLGGSISYINFGQSAVATPTASAEAETYGIGFDVQMELPLSEYSSFFVKGGILSWEQVTDEHQAGANFVTRYYEDGVDPFWGVGFRFSGAPGMNLKIEYDRFEFKDNGSDVVADYDLVTVGLEFFL</sequence>
<organism evidence="4 5">
    <name type="scientific">Litorivivens lipolytica</name>
    <dbReference type="NCBI Taxonomy" id="1524264"/>
    <lineage>
        <taxon>Bacteria</taxon>
        <taxon>Pseudomonadati</taxon>
        <taxon>Pseudomonadota</taxon>
        <taxon>Gammaproteobacteria</taxon>
        <taxon>Litorivivens</taxon>
    </lineage>
</organism>
<dbReference type="SUPFAM" id="SSF56925">
    <property type="entry name" value="OMPA-like"/>
    <property type="match status" value="1"/>
</dbReference>
<evidence type="ECO:0000313" key="4">
    <source>
        <dbReference type="EMBL" id="MBB3048303.1"/>
    </source>
</evidence>
<dbReference type="Proteomes" id="UP000537130">
    <property type="component" value="Unassembled WGS sequence"/>
</dbReference>
<evidence type="ECO:0000256" key="2">
    <source>
        <dbReference type="SAM" id="SignalP"/>
    </source>
</evidence>
<accession>A0A7W4Z6I5</accession>
<protein>
    <recommendedName>
        <fullName evidence="3">Outer membrane protein beta-barrel domain-containing protein</fullName>
    </recommendedName>
</protein>
<keyword evidence="1 2" id="KW-0732">Signal</keyword>